<dbReference type="Pfam" id="PF08265">
    <property type="entry name" value="YL1_C"/>
    <property type="match status" value="1"/>
</dbReference>
<comment type="caution">
    <text evidence="7">The sequence shown here is derived from an EMBL/GenBank/DDBJ whole genome shotgun (WGS) entry which is preliminary data.</text>
</comment>
<evidence type="ECO:0000256" key="2">
    <source>
        <dbReference type="ARBA" id="ARBA00023015"/>
    </source>
</evidence>
<dbReference type="GO" id="GO:0031011">
    <property type="term" value="C:Ino80 complex"/>
    <property type="evidence" value="ECO:0007669"/>
    <property type="project" value="InterPro"/>
</dbReference>
<sequence>MVKKKKSGAQHEASEESGTQSTVGNRGENEGESKANNATKTLPFKNANFVYSKANTSSSKKSRGWKTLKQVIGSEKPQPGTGVTYASIDAPFSRKPFQKYSDLSGLPARYRDPGSKLYYFNCDEYAQIKMLTADVINGYLELRKENP</sequence>
<dbReference type="SMART" id="SM00993">
    <property type="entry name" value="YL1_C"/>
    <property type="match status" value="1"/>
</dbReference>
<keyword evidence="4" id="KW-0539">Nucleus</keyword>
<evidence type="ECO:0000313" key="7">
    <source>
        <dbReference type="EMBL" id="RWS10529.1"/>
    </source>
</evidence>
<accession>A0A3S3PE55</accession>
<dbReference type="GO" id="GO:0006338">
    <property type="term" value="P:chromatin remodeling"/>
    <property type="evidence" value="ECO:0007669"/>
    <property type="project" value="InterPro"/>
</dbReference>
<dbReference type="EMBL" id="NCKU01002066">
    <property type="protein sequence ID" value="RWS10529.1"/>
    <property type="molecule type" value="Genomic_DNA"/>
</dbReference>
<evidence type="ECO:0000256" key="5">
    <source>
        <dbReference type="SAM" id="MobiDB-lite"/>
    </source>
</evidence>
<feature type="region of interest" description="Disordered" evidence="5">
    <location>
        <begin position="1"/>
        <end position="41"/>
    </location>
</feature>
<name>A0A3S3PE55_9ACAR</name>
<gene>
    <name evidence="7" type="ORF">B4U79_06535</name>
</gene>
<keyword evidence="2" id="KW-0805">Transcription regulation</keyword>
<keyword evidence="3" id="KW-0804">Transcription</keyword>
<evidence type="ECO:0000313" key="8">
    <source>
        <dbReference type="Proteomes" id="UP000285301"/>
    </source>
</evidence>
<evidence type="ECO:0000256" key="1">
    <source>
        <dbReference type="ARBA" id="ARBA00004123"/>
    </source>
</evidence>
<dbReference type="PANTHER" id="PTHR31200">
    <property type="entry name" value="INO80 COMPLEX SUBUNIT C"/>
    <property type="match status" value="1"/>
</dbReference>
<keyword evidence="8" id="KW-1185">Reference proteome</keyword>
<evidence type="ECO:0000256" key="3">
    <source>
        <dbReference type="ARBA" id="ARBA00023163"/>
    </source>
</evidence>
<dbReference type="OrthoDB" id="49520at2759"/>
<protein>
    <submittedName>
        <fullName evidence="7">INO80 complex subunit C-like protein</fullName>
    </submittedName>
</protein>
<dbReference type="STRING" id="1965070.A0A3S3PE55"/>
<dbReference type="InterPro" id="IPR029525">
    <property type="entry name" value="INO80C/Ies6"/>
</dbReference>
<reference evidence="7 8" key="1">
    <citation type="journal article" date="2018" name="Gigascience">
        <title>Genomes of trombidid mites reveal novel predicted allergens and laterally-transferred genes associated with secondary metabolism.</title>
        <authorList>
            <person name="Dong X."/>
            <person name="Chaisiri K."/>
            <person name="Xia D."/>
            <person name="Armstrong S.D."/>
            <person name="Fang Y."/>
            <person name="Donnelly M.J."/>
            <person name="Kadowaki T."/>
            <person name="McGarry J.W."/>
            <person name="Darby A.C."/>
            <person name="Makepeace B.L."/>
        </authorList>
    </citation>
    <scope>NUCLEOTIDE SEQUENCE [LARGE SCALE GENOMIC DNA]</scope>
    <source>
        <strain evidence="7">UoL-WK</strain>
    </source>
</reference>
<dbReference type="InterPro" id="IPR013272">
    <property type="entry name" value="Vps72/YL1_C"/>
</dbReference>
<dbReference type="AlphaFoldDB" id="A0A3S3PE55"/>
<organism evidence="7 8">
    <name type="scientific">Dinothrombium tinctorium</name>
    <dbReference type="NCBI Taxonomy" id="1965070"/>
    <lineage>
        <taxon>Eukaryota</taxon>
        <taxon>Metazoa</taxon>
        <taxon>Ecdysozoa</taxon>
        <taxon>Arthropoda</taxon>
        <taxon>Chelicerata</taxon>
        <taxon>Arachnida</taxon>
        <taxon>Acari</taxon>
        <taxon>Acariformes</taxon>
        <taxon>Trombidiformes</taxon>
        <taxon>Prostigmata</taxon>
        <taxon>Anystina</taxon>
        <taxon>Parasitengona</taxon>
        <taxon>Trombidioidea</taxon>
        <taxon>Trombidiidae</taxon>
        <taxon>Dinothrombium</taxon>
    </lineage>
</organism>
<comment type="subcellular location">
    <subcellularLocation>
        <location evidence="1">Nucleus</location>
    </subcellularLocation>
</comment>
<dbReference type="PANTHER" id="PTHR31200:SF1">
    <property type="entry name" value="INO80 COMPLEX SUBUNIT C"/>
    <property type="match status" value="1"/>
</dbReference>
<feature type="domain" description="Vps72/YL1 C-terminal" evidence="6">
    <location>
        <begin position="99"/>
        <end position="128"/>
    </location>
</feature>
<dbReference type="Proteomes" id="UP000285301">
    <property type="component" value="Unassembled WGS sequence"/>
</dbReference>
<evidence type="ECO:0000256" key="4">
    <source>
        <dbReference type="ARBA" id="ARBA00023242"/>
    </source>
</evidence>
<evidence type="ECO:0000259" key="6">
    <source>
        <dbReference type="SMART" id="SM00993"/>
    </source>
</evidence>
<proteinExistence type="predicted"/>